<name>A0A8S4QRC1_9NEOP</name>
<evidence type="ECO:0000256" key="1">
    <source>
        <dbReference type="SAM" id="SignalP"/>
    </source>
</evidence>
<feature type="signal peptide" evidence="1">
    <location>
        <begin position="1"/>
        <end position="24"/>
    </location>
</feature>
<comment type="caution">
    <text evidence="2">The sequence shown here is derived from an EMBL/GenBank/DDBJ whole genome shotgun (WGS) entry which is preliminary data.</text>
</comment>
<keyword evidence="1" id="KW-0732">Signal</keyword>
<protein>
    <submittedName>
        <fullName evidence="2">Jg3183 protein</fullName>
    </submittedName>
</protein>
<evidence type="ECO:0000313" key="2">
    <source>
        <dbReference type="EMBL" id="CAH2216788.1"/>
    </source>
</evidence>
<proteinExistence type="predicted"/>
<dbReference type="AlphaFoldDB" id="A0A8S4QRC1"/>
<organism evidence="2 3">
    <name type="scientific">Pararge aegeria aegeria</name>
    <dbReference type="NCBI Taxonomy" id="348720"/>
    <lineage>
        <taxon>Eukaryota</taxon>
        <taxon>Metazoa</taxon>
        <taxon>Ecdysozoa</taxon>
        <taxon>Arthropoda</taxon>
        <taxon>Hexapoda</taxon>
        <taxon>Insecta</taxon>
        <taxon>Pterygota</taxon>
        <taxon>Neoptera</taxon>
        <taxon>Endopterygota</taxon>
        <taxon>Lepidoptera</taxon>
        <taxon>Glossata</taxon>
        <taxon>Ditrysia</taxon>
        <taxon>Papilionoidea</taxon>
        <taxon>Nymphalidae</taxon>
        <taxon>Satyrinae</taxon>
        <taxon>Satyrini</taxon>
        <taxon>Parargina</taxon>
        <taxon>Pararge</taxon>
    </lineage>
</organism>
<gene>
    <name evidence="2" type="primary">jg3183</name>
    <name evidence="2" type="ORF">PAEG_LOCUS4745</name>
</gene>
<feature type="chain" id="PRO_5035717515" evidence="1">
    <location>
        <begin position="25"/>
        <end position="79"/>
    </location>
</feature>
<evidence type="ECO:0000313" key="3">
    <source>
        <dbReference type="Proteomes" id="UP000838756"/>
    </source>
</evidence>
<sequence length="79" mass="8936">MELKRLSICLALFVLAYISHCSDSVAFAVYPLPSNACFYPIALMPPKRLIVCKPEVKTGQKPRGWWIDDVQKNERVLGV</sequence>
<dbReference type="Proteomes" id="UP000838756">
    <property type="component" value="Unassembled WGS sequence"/>
</dbReference>
<dbReference type="EMBL" id="CAKXAJ010016847">
    <property type="protein sequence ID" value="CAH2216788.1"/>
    <property type="molecule type" value="Genomic_DNA"/>
</dbReference>
<accession>A0A8S4QRC1</accession>
<reference evidence="2" key="1">
    <citation type="submission" date="2022-03" db="EMBL/GenBank/DDBJ databases">
        <authorList>
            <person name="Lindestad O."/>
        </authorList>
    </citation>
    <scope>NUCLEOTIDE SEQUENCE</scope>
</reference>
<keyword evidence="3" id="KW-1185">Reference proteome</keyword>